<dbReference type="Proteomes" id="UP000592294">
    <property type="component" value="Unassembled WGS sequence"/>
</dbReference>
<name>A0A850RE65_9GAMM</name>
<protein>
    <submittedName>
        <fullName evidence="1">Uncharacterized protein</fullName>
    </submittedName>
</protein>
<reference evidence="1 2" key="1">
    <citation type="submission" date="2020-06" db="EMBL/GenBank/DDBJ databases">
        <title>Whole-genome sequence of Allochromatium humboldtianum DSM 21881, type strain.</title>
        <authorList>
            <person name="Kyndt J.A."/>
            <person name="Meyer T.E."/>
        </authorList>
    </citation>
    <scope>NUCLEOTIDE SEQUENCE [LARGE SCALE GENOMIC DNA]</scope>
    <source>
        <strain evidence="1 2">DSM 21881</strain>
    </source>
</reference>
<gene>
    <name evidence="1" type="ORF">HW932_10170</name>
</gene>
<dbReference type="EMBL" id="JABZEO010000006">
    <property type="protein sequence ID" value="NVZ09627.1"/>
    <property type="molecule type" value="Genomic_DNA"/>
</dbReference>
<evidence type="ECO:0000313" key="2">
    <source>
        <dbReference type="Proteomes" id="UP000592294"/>
    </source>
</evidence>
<organism evidence="1 2">
    <name type="scientific">Allochromatium humboldtianum</name>
    <dbReference type="NCBI Taxonomy" id="504901"/>
    <lineage>
        <taxon>Bacteria</taxon>
        <taxon>Pseudomonadati</taxon>
        <taxon>Pseudomonadota</taxon>
        <taxon>Gammaproteobacteria</taxon>
        <taxon>Chromatiales</taxon>
        <taxon>Chromatiaceae</taxon>
        <taxon>Allochromatium</taxon>
    </lineage>
</organism>
<sequence>MRLAEIQPGMRLAKDVHDPHGQILIRAGVVLGERQIRALRSWGVVEVGIVQDEDTADPAVRDPKAIDEIRRSIDIQFSLSNREHPMIQALHALCLNRALDRS</sequence>
<accession>A0A850RE65</accession>
<keyword evidence="2" id="KW-1185">Reference proteome</keyword>
<comment type="caution">
    <text evidence="1">The sequence shown here is derived from an EMBL/GenBank/DDBJ whole genome shotgun (WGS) entry which is preliminary data.</text>
</comment>
<evidence type="ECO:0000313" key="1">
    <source>
        <dbReference type="EMBL" id="NVZ09627.1"/>
    </source>
</evidence>
<dbReference type="AlphaFoldDB" id="A0A850RE65"/>
<proteinExistence type="predicted"/>